<name>A0A941HY68_9CAUL</name>
<dbReference type="RefSeq" id="WP_215341915.1">
    <property type="nucleotide sequence ID" value="NZ_JAGSGD010000001.1"/>
</dbReference>
<reference evidence="2" key="1">
    <citation type="submission" date="2021-04" db="EMBL/GenBank/DDBJ databases">
        <title>Draft genome assembly of strain Phenylobacterium sp. 20VBR1 using MiniION and Illumina platforms.</title>
        <authorList>
            <person name="Thomas F.A."/>
            <person name="Krishnan K.P."/>
            <person name="Sinha R.K."/>
        </authorList>
    </citation>
    <scope>NUCLEOTIDE SEQUENCE</scope>
    <source>
        <strain evidence="2">20VBR1</strain>
    </source>
</reference>
<organism evidence="2 3">
    <name type="scientific">Phenylobacterium glaciei</name>
    <dbReference type="NCBI Taxonomy" id="2803784"/>
    <lineage>
        <taxon>Bacteria</taxon>
        <taxon>Pseudomonadati</taxon>
        <taxon>Pseudomonadota</taxon>
        <taxon>Alphaproteobacteria</taxon>
        <taxon>Caulobacterales</taxon>
        <taxon>Caulobacteraceae</taxon>
        <taxon>Phenylobacterium</taxon>
    </lineage>
</organism>
<comment type="caution">
    <text evidence="2">The sequence shown here is derived from an EMBL/GenBank/DDBJ whole genome shotgun (WGS) entry which is preliminary data.</text>
</comment>
<protein>
    <recommendedName>
        <fullName evidence="4">DUF4870 domain-containing protein</fullName>
    </recommendedName>
</protein>
<dbReference type="EMBL" id="JAGSGD010000001">
    <property type="protein sequence ID" value="MBR7621062.1"/>
    <property type="molecule type" value="Genomic_DNA"/>
</dbReference>
<sequence>MSERLDSGTVAATEDKTMPMVAYVMYLLTFATGFTVFIGLIMAYANRAAAGPKMQSHYTFMIRTFWLTIAWAIIGGLLVLFGGIFSLILVGVPFLMLGFFICGAVGIWFAVRCILGLVYLSRDEAYPRPMNWLI</sequence>
<accession>A0A941HY68</accession>
<dbReference type="Proteomes" id="UP000622580">
    <property type="component" value="Unassembled WGS sequence"/>
</dbReference>
<evidence type="ECO:0000313" key="3">
    <source>
        <dbReference type="Proteomes" id="UP000622580"/>
    </source>
</evidence>
<evidence type="ECO:0000256" key="1">
    <source>
        <dbReference type="SAM" id="Phobius"/>
    </source>
</evidence>
<gene>
    <name evidence="2" type="ORF">JKL49_16840</name>
</gene>
<proteinExistence type="predicted"/>
<keyword evidence="1" id="KW-0472">Membrane</keyword>
<keyword evidence="1" id="KW-0812">Transmembrane</keyword>
<evidence type="ECO:0008006" key="4">
    <source>
        <dbReference type="Google" id="ProtNLM"/>
    </source>
</evidence>
<feature type="transmembrane region" description="Helical" evidence="1">
    <location>
        <begin position="20"/>
        <end position="44"/>
    </location>
</feature>
<feature type="transmembrane region" description="Helical" evidence="1">
    <location>
        <begin position="94"/>
        <end position="120"/>
    </location>
</feature>
<dbReference type="AlphaFoldDB" id="A0A941HY68"/>
<feature type="transmembrane region" description="Helical" evidence="1">
    <location>
        <begin position="65"/>
        <end position="88"/>
    </location>
</feature>
<keyword evidence="3" id="KW-1185">Reference proteome</keyword>
<evidence type="ECO:0000313" key="2">
    <source>
        <dbReference type="EMBL" id="MBR7621062.1"/>
    </source>
</evidence>
<keyword evidence="1" id="KW-1133">Transmembrane helix</keyword>